<name>A0A1D3CWP4_9EIME</name>
<evidence type="ECO:0000313" key="2">
    <source>
        <dbReference type="EMBL" id="OEH75598.1"/>
    </source>
</evidence>
<evidence type="ECO:0000313" key="3">
    <source>
        <dbReference type="Proteomes" id="UP000095192"/>
    </source>
</evidence>
<feature type="compositionally biased region" description="Polar residues" evidence="1">
    <location>
        <begin position="59"/>
        <end position="71"/>
    </location>
</feature>
<reference evidence="2 3" key="1">
    <citation type="journal article" date="2016" name="BMC Genomics">
        <title>Comparative genomics reveals Cyclospora cayetanensis possesses coccidia-like metabolism and invasion components but unique surface antigens.</title>
        <authorList>
            <person name="Liu S."/>
            <person name="Wang L."/>
            <person name="Zheng H."/>
            <person name="Xu Z."/>
            <person name="Roellig D.M."/>
            <person name="Li N."/>
            <person name="Frace M.A."/>
            <person name="Tang K."/>
            <person name="Arrowood M.J."/>
            <person name="Moss D.M."/>
            <person name="Zhang L."/>
            <person name="Feng Y."/>
            <person name="Xiao L."/>
        </authorList>
    </citation>
    <scope>NUCLEOTIDE SEQUENCE [LARGE SCALE GENOMIC DNA]</scope>
    <source>
        <strain evidence="2 3">CHN_HEN01</strain>
    </source>
</reference>
<feature type="compositionally biased region" description="Basic and acidic residues" evidence="1">
    <location>
        <begin position="47"/>
        <end position="58"/>
    </location>
</feature>
<keyword evidence="3" id="KW-1185">Reference proteome</keyword>
<protein>
    <submittedName>
        <fullName evidence="2">Uncharacterized protein</fullName>
    </submittedName>
</protein>
<organism evidence="2 3">
    <name type="scientific">Cyclospora cayetanensis</name>
    <dbReference type="NCBI Taxonomy" id="88456"/>
    <lineage>
        <taxon>Eukaryota</taxon>
        <taxon>Sar</taxon>
        <taxon>Alveolata</taxon>
        <taxon>Apicomplexa</taxon>
        <taxon>Conoidasida</taxon>
        <taxon>Coccidia</taxon>
        <taxon>Eucoccidiorida</taxon>
        <taxon>Eimeriorina</taxon>
        <taxon>Eimeriidae</taxon>
        <taxon>Cyclospora</taxon>
    </lineage>
</organism>
<accession>A0A1D3CWP4</accession>
<dbReference type="Proteomes" id="UP000095192">
    <property type="component" value="Unassembled WGS sequence"/>
</dbReference>
<dbReference type="VEuPathDB" id="ToxoDB:LOC34622197"/>
<proteinExistence type="predicted"/>
<dbReference type="InParanoid" id="A0A1D3CWP4"/>
<comment type="caution">
    <text evidence="2">The sequence shown here is derived from an EMBL/GenBank/DDBJ whole genome shotgun (WGS) entry which is preliminary data.</text>
</comment>
<dbReference type="EMBL" id="JROU02001681">
    <property type="protein sequence ID" value="OEH75598.1"/>
    <property type="molecule type" value="Genomic_DNA"/>
</dbReference>
<feature type="region of interest" description="Disordered" evidence="1">
    <location>
        <begin position="29"/>
        <end position="71"/>
    </location>
</feature>
<dbReference type="AlphaFoldDB" id="A0A1D3CWP4"/>
<gene>
    <name evidence="2" type="ORF">cyc_05918</name>
</gene>
<sequence length="115" mass="12461">MESDASPIGGGLSGARACRTMVSALPDCSASWRPSAPTVKIPPTREVQTRLRPPHETSEQLNAPPATQQQTTGLVLMSPSGGQLRWVRDNNAVQDGITMCKLRVIRIDKKRDQSP</sequence>
<evidence type="ECO:0000256" key="1">
    <source>
        <dbReference type="SAM" id="MobiDB-lite"/>
    </source>
</evidence>
<dbReference type="VEuPathDB" id="ToxoDB:cyc_05918"/>